<dbReference type="Proteomes" id="UP000253318">
    <property type="component" value="Unassembled WGS sequence"/>
</dbReference>
<evidence type="ECO:0000256" key="1">
    <source>
        <dbReference type="SAM" id="MobiDB-lite"/>
    </source>
</evidence>
<dbReference type="AlphaFoldDB" id="A0A368T5C0"/>
<name>A0A368T5C0_9ACTN</name>
<feature type="compositionally biased region" description="Basic residues" evidence="1">
    <location>
        <begin position="1"/>
        <end position="13"/>
    </location>
</feature>
<feature type="region of interest" description="Disordered" evidence="1">
    <location>
        <begin position="1"/>
        <end position="30"/>
    </location>
</feature>
<gene>
    <name evidence="2" type="ORF">DEF24_11935</name>
</gene>
<keyword evidence="3" id="KW-1185">Reference proteome</keyword>
<comment type="caution">
    <text evidence="2">The sequence shown here is derived from an EMBL/GenBank/DDBJ whole genome shotgun (WGS) entry which is preliminary data.</text>
</comment>
<evidence type="ECO:0000313" key="2">
    <source>
        <dbReference type="EMBL" id="RCV58855.1"/>
    </source>
</evidence>
<proteinExistence type="predicted"/>
<reference evidence="2 3" key="1">
    <citation type="submission" date="2018-04" db="EMBL/GenBank/DDBJ databases">
        <title>Novel actinobacteria from marine sediment.</title>
        <authorList>
            <person name="Ng Z.Y."/>
            <person name="Tan G.Y.A."/>
        </authorList>
    </citation>
    <scope>NUCLEOTIDE SEQUENCE [LARGE SCALE GENOMIC DNA]</scope>
    <source>
        <strain evidence="2 3">TPS81</strain>
    </source>
</reference>
<protein>
    <submittedName>
        <fullName evidence="2">Uncharacterized protein</fullName>
    </submittedName>
</protein>
<sequence>MDHVPTGRRRARRTRPEEQQTPMNVPYRGPHNGPSHDIHARLLTEPFQNAAPYLRVVLTGDPTALGGDKLAYSVNPLLTALLCFRLNPSSYEAAILDRRHAEAWGLTKQDLWFTALGNMAHDQYDLQSFPTNADTAVNVVHGITWPGSAHVMRLVEIMREPAPFGAVVMLPSPNTMLYAVLHSKRSRPIIPFIYQTFQSLVEDGDPLTDQLIWWRNGQVTGMATRPGEGGSVQVSQNREFSFLLDHELPD</sequence>
<dbReference type="EMBL" id="QEIN01000080">
    <property type="protein sequence ID" value="RCV58855.1"/>
    <property type="molecule type" value="Genomic_DNA"/>
</dbReference>
<organism evidence="2 3">
    <name type="scientific">Marinitenerispora sediminis</name>
    <dbReference type="NCBI Taxonomy" id="1931232"/>
    <lineage>
        <taxon>Bacteria</taxon>
        <taxon>Bacillati</taxon>
        <taxon>Actinomycetota</taxon>
        <taxon>Actinomycetes</taxon>
        <taxon>Streptosporangiales</taxon>
        <taxon>Nocardiopsidaceae</taxon>
        <taxon>Marinitenerispora</taxon>
    </lineage>
</organism>
<evidence type="ECO:0000313" key="3">
    <source>
        <dbReference type="Proteomes" id="UP000253318"/>
    </source>
</evidence>
<accession>A0A368T5C0</accession>